<accession>A0A016UD58</accession>
<gene>
    <name evidence="1" type="primary">Acey_s0045.g1234</name>
    <name evidence="1" type="ORF">Y032_0045g1234</name>
</gene>
<keyword evidence="2" id="KW-1185">Reference proteome</keyword>
<evidence type="ECO:0000313" key="1">
    <source>
        <dbReference type="EMBL" id="EYC13045.1"/>
    </source>
</evidence>
<organism evidence="1 2">
    <name type="scientific">Ancylostoma ceylanicum</name>
    <dbReference type="NCBI Taxonomy" id="53326"/>
    <lineage>
        <taxon>Eukaryota</taxon>
        <taxon>Metazoa</taxon>
        <taxon>Ecdysozoa</taxon>
        <taxon>Nematoda</taxon>
        <taxon>Chromadorea</taxon>
        <taxon>Rhabditida</taxon>
        <taxon>Rhabditina</taxon>
        <taxon>Rhabditomorpha</taxon>
        <taxon>Strongyloidea</taxon>
        <taxon>Ancylostomatidae</taxon>
        <taxon>Ancylostomatinae</taxon>
        <taxon>Ancylostoma</taxon>
    </lineage>
</organism>
<dbReference type="AlphaFoldDB" id="A0A016UD58"/>
<reference evidence="2" key="1">
    <citation type="journal article" date="2015" name="Nat. Genet.">
        <title>The genome and transcriptome of the zoonotic hookworm Ancylostoma ceylanicum identify infection-specific gene families.</title>
        <authorList>
            <person name="Schwarz E.M."/>
            <person name="Hu Y."/>
            <person name="Antoshechkin I."/>
            <person name="Miller M.M."/>
            <person name="Sternberg P.W."/>
            <person name="Aroian R.V."/>
        </authorList>
    </citation>
    <scope>NUCLEOTIDE SEQUENCE</scope>
    <source>
        <strain evidence="2">HY135</strain>
    </source>
</reference>
<evidence type="ECO:0000313" key="2">
    <source>
        <dbReference type="Proteomes" id="UP000024635"/>
    </source>
</evidence>
<name>A0A016UD58_9BILA</name>
<proteinExistence type="predicted"/>
<comment type="caution">
    <text evidence="1">The sequence shown here is derived from an EMBL/GenBank/DDBJ whole genome shotgun (WGS) entry which is preliminary data.</text>
</comment>
<dbReference type="Proteomes" id="UP000024635">
    <property type="component" value="Unassembled WGS sequence"/>
</dbReference>
<sequence>MMRRLIPTLMLRWQRASGVESSASFAIRFALSCFGILELLVFDWKRMIEWLVRTGVLFQMTHFSGCITPTC</sequence>
<protein>
    <submittedName>
        <fullName evidence="1">Uncharacterized protein</fullName>
    </submittedName>
</protein>
<dbReference type="EMBL" id="JARK01001381">
    <property type="protein sequence ID" value="EYC13045.1"/>
    <property type="molecule type" value="Genomic_DNA"/>
</dbReference>